<accession>A0A815VGL4</accession>
<organism evidence="1 2">
    <name type="scientific">Adineta steineri</name>
    <dbReference type="NCBI Taxonomy" id="433720"/>
    <lineage>
        <taxon>Eukaryota</taxon>
        <taxon>Metazoa</taxon>
        <taxon>Spiralia</taxon>
        <taxon>Gnathifera</taxon>
        <taxon>Rotifera</taxon>
        <taxon>Eurotatoria</taxon>
        <taxon>Bdelloidea</taxon>
        <taxon>Adinetida</taxon>
        <taxon>Adinetidae</taxon>
        <taxon>Adineta</taxon>
    </lineage>
</organism>
<evidence type="ECO:0000313" key="1">
    <source>
        <dbReference type="EMBL" id="CAF1527986.1"/>
    </source>
</evidence>
<name>A0A815VGL4_9BILA</name>
<proteinExistence type="predicted"/>
<evidence type="ECO:0000313" key="2">
    <source>
        <dbReference type="Proteomes" id="UP000663891"/>
    </source>
</evidence>
<comment type="caution">
    <text evidence="1">The sequence shown here is derived from an EMBL/GenBank/DDBJ whole genome shotgun (WGS) entry which is preliminary data.</text>
</comment>
<sequence>LIICSLCKRNQKLVEFFCSHIICIELIFNYLEYYEYNQQQYLIATLTSYYNSTTTSSSNIPINHSVDMMIDSCIQLLLLFASIKENNCLKLFEYKLVDMSSSIYFEQKILKTFADILYIIKT</sequence>
<feature type="non-terminal residue" evidence="1">
    <location>
        <position position="1"/>
    </location>
</feature>
<dbReference type="OrthoDB" id="8709537at2759"/>
<gene>
    <name evidence="1" type="ORF">VCS650_LOCUS43571</name>
</gene>
<dbReference type="AlphaFoldDB" id="A0A815VGL4"/>
<dbReference type="Proteomes" id="UP000663891">
    <property type="component" value="Unassembled WGS sequence"/>
</dbReference>
<reference evidence="1" key="1">
    <citation type="submission" date="2021-02" db="EMBL/GenBank/DDBJ databases">
        <authorList>
            <person name="Nowell W R."/>
        </authorList>
    </citation>
    <scope>NUCLEOTIDE SEQUENCE</scope>
</reference>
<dbReference type="EMBL" id="CAJNON010003971">
    <property type="protein sequence ID" value="CAF1527986.1"/>
    <property type="molecule type" value="Genomic_DNA"/>
</dbReference>
<protein>
    <submittedName>
        <fullName evidence="1">Uncharacterized protein</fullName>
    </submittedName>
</protein>